<evidence type="ECO:0000313" key="1">
    <source>
        <dbReference type="EMBL" id="RMN77205.1"/>
    </source>
</evidence>
<accession>A0AB37Q6X2</accession>
<evidence type="ECO:0000313" key="2">
    <source>
        <dbReference type="Proteomes" id="UP000269335"/>
    </source>
</evidence>
<comment type="caution">
    <text evidence="1">The sequence shown here is derived from an EMBL/GenBank/DDBJ whole genome shotgun (WGS) entry which is preliminary data.</text>
</comment>
<dbReference type="InterPro" id="IPR047760">
    <property type="entry name" value="XaxB-like"/>
</dbReference>
<dbReference type="EMBL" id="RBPH01000237">
    <property type="protein sequence ID" value="RMN77205.1"/>
    <property type="molecule type" value="Genomic_DNA"/>
</dbReference>
<reference evidence="1 2" key="1">
    <citation type="submission" date="2018-08" db="EMBL/GenBank/DDBJ databases">
        <title>Recombination of ecologically and evolutionarily significant loci maintains genetic cohesion in the Pseudomonas syringae species complex.</title>
        <authorList>
            <person name="Dillon M."/>
            <person name="Thakur S."/>
            <person name="Almeida R.N.D."/>
            <person name="Weir B.S."/>
            <person name="Guttman D.S."/>
        </authorList>
    </citation>
    <scope>NUCLEOTIDE SEQUENCE [LARGE SCALE GENOMIC DNA]</scope>
    <source>
        <strain evidence="1 2">ICMP 15201</strain>
    </source>
</reference>
<dbReference type="AlphaFoldDB" id="A0AB37Q6X2"/>
<protein>
    <submittedName>
        <fullName evidence="1">Binary cytotoxin component</fullName>
    </submittedName>
</protein>
<proteinExistence type="predicted"/>
<sequence length="348" mass="38248">MEPLIPNENSVMNVHVLDTPFQLPKPDMEIIVGSREKLKHQADALGDIYLPVMKETLRCLVNEIGNVDKEALDTLTLVPHFFNDDEMLPFVEAIAKLRGEPDEAKSESAILEFNEELSILLDARTASLASQAKALDKALINLNAVQVNAVDHLTPALDQEISTLQARLAIEKARQEEVLAKEKVVNALIADVESLSFFDKLKPLIASLETLADIDPKNPLIGSIKAGIAGVSNILDLLDGAVDYDHLMTLRVTLQAQLLVLQDAVGEARAALDVELSKRDQLSGLASIQVCKNDYVREIGKLHTALTQVLANCRLPASEGLEERVEHFSRQANALNTYLVDLRGSWRS</sequence>
<name>A0AB37Q6X2_PSECA</name>
<dbReference type="Proteomes" id="UP000269335">
    <property type="component" value="Unassembled WGS sequence"/>
</dbReference>
<dbReference type="NCBIfam" id="NF033927">
    <property type="entry name" value="alph_xenorhab_B"/>
    <property type="match status" value="1"/>
</dbReference>
<organism evidence="1 2">
    <name type="scientific">Pseudomonas cannabina</name>
    <dbReference type="NCBI Taxonomy" id="86840"/>
    <lineage>
        <taxon>Bacteria</taxon>
        <taxon>Pseudomonadati</taxon>
        <taxon>Pseudomonadota</taxon>
        <taxon>Gammaproteobacteria</taxon>
        <taxon>Pseudomonadales</taxon>
        <taxon>Pseudomonadaceae</taxon>
        <taxon>Pseudomonas</taxon>
    </lineage>
</organism>
<gene>
    <name evidence="1" type="ORF">ALQ53_100778</name>
</gene>